<dbReference type="PROSITE" id="PS51910">
    <property type="entry name" value="GH18_2"/>
    <property type="match status" value="1"/>
</dbReference>
<dbReference type="GO" id="GO:0008061">
    <property type="term" value="F:chitin binding"/>
    <property type="evidence" value="ECO:0007669"/>
    <property type="project" value="InterPro"/>
</dbReference>
<dbReference type="GO" id="GO:0005576">
    <property type="term" value="C:extracellular region"/>
    <property type="evidence" value="ECO:0007669"/>
    <property type="project" value="TreeGrafter"/>
</dbReference>
<dbReference type="SMART" id="SM00636">
    <property type="entry name" value="Glyco_18"/>
    <property type="match status" value="1"/>
</dbReference>
<protein>
    <recommendedName>
        <fullName evidence="3">GH18 domain-containing protein</fullName>
    </recommendedName>
</protein>
<feature type="domain" description="GH18" evidence="3">
    <location>
        <begin position="38"/>
        <end position="419"/>
    </location>
</feature>
<dbReference type="InterPro" id="IPR029070">
    <property type="entry name" value="Chitinase_insertion_sf"/>
</dbReference>
<dbReference type="GO" id="GO:0004568">
    <property type="term" value="F:chitinase activity"/>
    <property type="evidence" value="ECO:0007669"/>
    <property type="project" value="TreeGrafter"/>
</dbReference>
<dbReference type="GO" id="GO:0005975">
    <property type="term" value="P:carbohydrate metabolic process"/>
    <property type="evidence" value="ECO:0007669"/>
    <property type="project" value="InterPro"/>
</dbReference>
<evidence type="ECO:0000256" key="2">
    <source>
        <dbReference type="SAM" id="SignalP"/>
    </source>
</evidence>
<sequence length="419" mass="48510">MNSRLYWKTQMRQILLFVFLLVLSQKSTFVTNARNHGYKIVCYYSTWAVYRPAPMSYGINNIPGNLCTHLVYQYVRLDEKTNGLKSLDKYFDYELRGLIDFAALRLKWPHLKIMVSVGGWADSGVKYSNMVSKSESRRQFISSVLSFLNHYKFDGLDLDWQYPGVPWRGGEPSDITNLSHLLKVSALLIPTFRFQRIFFHLIVIDQQELKEEFVKRNYILSVIVPIVESYVKSGYDVDEISRHLDQIHVMAFHLRSNWTGFADIHSPLYPRSFDTFDRTLNVRDGLKMWVDAGAPKNKLIVGVPFFGKSFTLKNPKKNTQKSPITQPGLGVAGNYSHEPGFLTYYEQKSFIHYKLPFDSQICTQIESGKWTRKWDAQGKAPYAFHKDQWVGYEDDESLAAKMEFIKNEGYGGAMIWSIG</sequence>
<dbReference type="PANTHER" id="PTHR11177:SF144">
    <property type="entry name" value="CHITINASE 5"/>
    <property type="match status" value="1"/>
</dbReference>
<dbReference type="EnsemblMetazoa" id="tetur14g03990.1">
    <property type="protein sequence ID" value="tetur14g03990.1"/>
    <property type="gene ID" value="tetur14g03990"/>
</dbReference>
<dbReference type="InterPro" id="IPR050314">
    <property type="entry name" value="Glycosyl_Hydrlase_18"/>
</dbReference>
<dbReference type="Pfam" id="PF00704">
    <property type="entry name" value="Glyco_hydro_18"/>
    <property type="match status" value="1"/>
</dbReference>
<dbReference type="PANTHER" id="PTHR11177">
    <property type="entry name" value="CHITINASE"/>
    <property type="match status" value="1"/>
</dbReference>
<reference evidence="5" key="1">
    <citation type="submission" date="2011-08" db="EMBL/GenBank/DDBJ databases">
        <authorList>
            <person name="Rombauts S."/>
        </authorList>
    </citation>
    <scope>NUCLEOTIDE SEQUENCE</scope>
    <source>
        <strain evidence="5">London</strain>
    </source>
</reference>
<evidence type="ECO:0000256" key="1">
    <source>
        <dbReference type="ARBA" id="ARBA00023157"/>
    </source>
</evidence>
<reference evidence="4" key="2">
    <citation type="submission" date="2015-06" db="UniProtKB">
        <authorList>
            <consortium name="EnsemblMetazoa"/>
        </authorList>
    </citation>
    <scope>IDENTIFICATION</scope>
</reference>
<dbReference type="STRING" id="32264.T1KLX2"/>
<dbReference type="InterPro" id="IPR001223">
    <property type="entry name" value="Glyco_hydro18_cat"/>
</dbReference>
<dbReference type="InterPro" id="IPR017853">
    <property type="entry name" value="GH"/>
</dbReference>
<dbReference type="Proteomes" id="UP000015104">
    <property type="component" value="Unassembled WGS sequence"/>
</dbReference>
<organism evidence="4 5">
    <name type="scientific">Tetranychus urticae</name>
    <name type="common">Two-spotted spider mite</name>
    <dbReference type="NCBI Taxonomy" id="32264"/>
    <lineage>
        <taxon>Eukaryota</taxon>
        <taxon>Metazoa</taxon>
        <taxon>Ecdysozoa</taxon>
        <taxon>Arthropoda</taxon>
        <taxon>Chelicerata</taxon>
        <taxon>Arachnida</taxon>
        <taxon>Acari</taxon>
        <taxon>Acariformes</taxon>
        <taxon>Trombidiformes</taxon>
        <taxon>Prostigmata</taxon>
        <taxon>Eleutherengona</taxon>
        <taxon>Raphignathae</taxon>
        <taxon>Tetranychoidea</taxon>
        <taxon>Tetranychidae</taxon>
        <taxon>Tetranychus</taxon>
    </lineage>
</organism>
<dbReference type="AlphaFoldDB" id="T1KLX2"/>
<dbReference type="Gene3D" id="3.10.50.10">
    <property type="match status" value="1"/>
</dbReference>
<dbReference type="SUPFAM" id="SSF51445">
    <property type="entry name" value="(Trans)glycosidases"/>
    <property type="match status" value="1"/>
</dbReference>
<accession>T1KLX2</accession>
<dbReference type="GO" id="GO:0006032">
    <property type="term" value="P:chitin catabolic process"/>
    <property type="evidence" value="ECO:0007669"/>
    <property type="project" value="TreeGrafter"/>
</dbReference>
<dbReference type="Gene3D" id="3.20.20.80">
    <property type="entry name" value="Glycosidases"/>
    <property type="match status" value="1"/>
</dbReference>
<keyword evidence="1" id="KW-1015">Disulfide bond</keyword>
<keyword evidence="5" id="KW-1185">Reference proteome</keyword>
<name>T1KLX2_TETUR</name>
<feature type="signal peptide" evidence="2">
    <location>
        <begin position="1"/>
        <end position="29"/>
    </location>
</feature>
<feature type="chain" id="PRO_5004581524" description="GH18 domain-containing protein" evidence="2">
    <location>
        <begin position="30"/>
        <end position="419"/>
    </location>
</feature>
<dbReference type="EMBL" id="CAEY01000213">
    <property type="status" value="NOT_ANNOTATED_CDS"/>
    <property type="molecule type" value="Genomic_DNA"/>
</dbReference>
<evidence type="ECO:0000259" key="3">
    <source>
        <dbReference type="PROSITE" id="PS51910"/>
    </source>
</evidence>
<keyword evidence="2" id="KW-0732">Signal</keyword>
<proteinExistence type="predicted"/>
<evidence type="ECO:0000313" key="4">
    <source>
        <dbReference type="EnsemblMetazoa" id="tetur14g03990.1"/>
    </source>
</evidence>
<dbReference type="FunFam" id="3.10.50.10:FF:000001">
    <property type="entry name" value="Chitinase 3-like 1"/>
    <property type="match status" value="1"/>
</dbReference>
<evidence type="ECO:0000313" key="5">
    <source>
        <dbReference type="Proteomes" id="UP000015104"/>
    </source>
</evidence>
<dbReference type="eggNOG" id="KOG2806">
    <property type="taxonomic scope" value="Eukaryota"/>
</dbReference>
<dbReference type="InterPro" id="IPR011583">
    <property type="entry name" value="Chitinase_II/V-like_cat"/>
</dbReference>
<dbReference type="SUPFAM" id="SSF54556">
    <property type="entry name" value="Chitinase insertion domain"/>
    <property type="match status" value="1"/>
</dbReference>
<dbReference type="HOGENOM" id="CLU_002833_3_1_1"/>